<evidence type="ECO:0000259" key="4">
    <source>
        <dbReference type="Pfam" id="PF25967"/>
    </source>
</evidence>
<dbReference type="Pfam" id="PF25967">
    <property type="entry name" value="RND-MFP_C"/>
    <property type="match status" value="1"/>
</dbReference>
<dbReference type="InterPro" id="IPR058792">
    <property type="entry name" value="Beta-barrel_RND_2"/>
</dbReference>
<accession>A0A1D7QC18</accession>
<dbReference type="Gene3D" id="2.40.50.100">
    <property type="match status" value="1"/>
</dbReference>
<dbReference type="GO" id="GO:0016020">
    <property type="term" value="C:membrane"/>
    <property type="evidence" value="ECO:0007669"/>
    <property type="project" value="InterPro"/>
</dbReference>
<dbReference type="PANTHER" id="PTHR30097:SF4">
    <property type="entry name" value="SLR6042 PROTEIN"/>
    <property type="match status" value="1"/>
</dbReference>
<dbReference type="SUPFAM" id="SSF111369">
    <property type="entry name" value="HlyD-like secretion proteins"/>
    <property type="match status" value="1"/>
</dbReference>
<dbReference type="Pfam" id="PF25954">
    <property type="entry name" value="Beta-barrel_RND_2"/>
    <property type="match status" value="1"/>
</dbReference>
<evidence type="ECO:0000256" key="2">
    <source>
        <dbReference type="ARBA" id="ARBA00022448"/>
    </source>
</evidence>
<dbReference type="KEGG" id="psty:BFS30_03125"/>
<dbReference type="InterPro" id="IPR058627">
    <property type="entry name" value="MdtA-like_C"/>
</dbReference>
<dbReference type="PROSITE" id="PS51257">
    <property type="entry name" value="PROKAR_LIPOPROTEIN"/>
    <property type="match status" value="1"/>
</dbReference>
<gene>
    <name evidence="6" type="ORF">BFS30_03125</name>
</gene>
<evidence type="ECO:0000256" key="1">
    <source>
        <dbReference type="ARBA" id="ARBA00009477"/>
    </source>
</evidence>
<keyword evidence="2" id="KW-0813">Transport</keyword>
<evidence type="ECO:0000313" key="6">
    <source>
        <dbReference type="EMBL" id="AOM76240.1"/>
    </source>
</evidence>
<dbReference type="Gene3D" id="2.40.420.20">
    <property type="match status" value="1"/>
</dbReference>
<dbReference type="InterPro" id="IPR051909">
    <property type="entry name" value="MFP_Cation_Efflux"/>
</dbReference>
<dbReference type="FunFam" id="2.40.30.170:FF:000010">
    <property type="entry name" value="Efflux RND transporter periplasmic adaptor subunit"/>
    <property type="match status" value="1"/>
</dbReference>
<evidence type="ECO:0000259" key="3">
    <source>
        <dbReference type="Pfam" id="PF25954"/>
    </source>
</evidence>
<dbReference type="Gene3D" id="2.40.30.170">
    <property type="match status" value="1"/>
</dbReference>
<reference evidence="6 7" key="1">
    <citation type="submission" date="2016-08" db="EMBL/GenBank/DDBJ databases">
        <authorList>
            <person name="Seilhamer J.J."/>
        </authorList>
    </citation>
    <scope>NUCLEOTIDE SEQUENCE [LARGE SCALE GENOMIC DNA]</scope>
    <source>
        <strain evidence="6 7">DX4</strain>
    </source>
</reference>
<feature type="domain" description="Multidrug resistance protein MdtA-like C-terminal permuted SH3" evidence="4">
    <location>
        <begin position="311"/>
        <end position="354"/>
    </location>
</feature>
<dbReference type="GO" id="GO:0022857">
    <property type="term" value="F:transmembrane transporter activity"/>
    <property type="evidence" value="ECO:0007669"/>
    <property type="project" value="InterPro"/>
</dbReference>
<protein>
    <submittedName>
        <fullName evidence="6">Efflux transporter periplasmic adaptor subunit</fullName>
    </submittedName>
</protein>
<evidence type="ECO:0000259" key="5">
    <source>
        <dbReference type="Pfam" id="PF25973"/>
    </source>
</evidence>
<comment type="similarity">
    <text evidence="1">Belongs to the membrane fusion protein (MFP) (TC 8.A.1) family.</text>
</comment>
<keyword evidence="7" id="KW-1185">Reference proteome</keyword>
<name>A0A1D7QC18_9SPHI</name>
<dbReference type="RefSeq" id="WP_069377936.1">
    <property type="nucleotide sequence ID" value="NZ_CP017141.1"/>
</dbReference>
<dbReference type="PANTHER" id="PTHR30097">
    <property type="entry name" value="CATION EFFLUX SYSTEM PROTEIN CUSB"/>
    <property type="match status" value="1"/>
</dbReference>
<dbReference type="Pfam" id="PF25973">
    <property type="entry name" value="BSH_CzcB"/>
    <property type="match status" value="1"/>
</dbReference>
<organism evidence="6 7">
    <name type="scientific">Pedobacter steynii</name>
    <dbReference type="NCBI Taxonomy" id="430522"/>
    <lineage>
        <taxon>Bacteria</taxon>
        <taxon>Pseudomonadati</taxon>
        <taxon>Bacteroidota</taxon>
        <taxon>Sphingobacteriia</taxon>
        <taxon>Sphingobacteriales</taxon>
        <taxon>Sphingobacteriaceae</taxon>
        <taxon>Pedobacter</taxon>
    </lineage>
</organism>
<feature type="domain" description="CusB-like beta-barrel" evidence="3">
    <location>
        <begin position="216"/>
        <end position="293"/>
    </location>
</feature>
<dbReference type="OrthoDB" id="9806939at2"/>
<feature type="domain" description="CzcB-like barrel-sandwich hybrid" evidence="5">
    <location>
        <begin position="73"/>
        <end position="213"/>
    </location>
</feature>
<dbReference type="EMBL" id="CP017141">
    <property type="protein sequence ID" value="AOM76240.1"/>
    <property type="molecule type" value="Genomic_DNA"/>
</dbReference>
<dbReference type="GO" id="GO:0060003">
    <property type="term" value="P:copper ion export"/>
    <property type="evidence" value="ECO:0007669"/>
    <property type="project" value="TreeGrafter"/>
</dbReference>
<dbReference type="Proteomes" id="UP000094313">
    <property type="component" value="Chromosome"/>
</dbReference>
<sequence>MQTLLKNICTLSLIGFVITGQSCTSSREAPPATDKFAVTDSLINRLLIDTVQQANNRTDLSFSAKITADEERKAEIFPMLSGTVRDVPVKLGDKVSAGQVLATLGSAEMAGFDKEVISSAAELRNAQRQVTQIQELYKSGLSSARELEEAKNDLLIKQAEDKRARATLRLNGGNNNGIYTIKSPLNGFIIEKNVNANMQLRPDNNKNLFTVADLSSVWTMINIYESDISRVKEGDEVSISILAYPETTFKGKIDRVYNMIDNESKVMNARVRIANPGYLLKPGMMATVIVAAKSGFDLPVVKSRGIIFDENKNYALVLDASKKIRIQEIEIARKSGDKAYISKGLNAGDRIVASKQVFLYESLKN</sequence>
<evidence type="ECO:0000313" key="7">
    <source>
        <dbReference type="Proteomes" id="UP000094313"/>
    </source>
</evidence>
<dbReference type="InterPro" id="IPR006143">
    <property type="entry name" value="RND_pump_MFP"/>
</dbReference>
<dbReference type="AlphaFoldDB" id="A0A1D7QC18"/>
<dbReference type="NCBIfam" id="TIGR01730">
    <property type="entry name" value="RND_mfp"/>
    <property type="match status" value="1"/>
</dbReference>
<dbReference type="InterPro" id="IPR058647">
    <property type="entry name" value="BSH_CzcB-like"/>
</dbReference>
<dbReference type="GO" id="GO:0030313">
    <property type="term" value="C:cell envelope"/>
    <property type="evidence" value="ECO:0007669"/>
    <property type="project" value="TreeGrafter"/>
</dbReference>
<dbReference type="GO" id="GO:0015679">
    <property type="term" value="P:plasma membrane copper ion transport"/>
    <property type="evidence" value="ECO:0007669"/>
    <property type="project" value="TreeGrafter"/>
</dbReference>
<proteinExistence type="inferred from homology"/>